<dbReference type="GeneID" id="11849993"/>
<gene>
    <name evidence="1" type="ordered locus">KPHS_49240</name>
</gene>
<proteinExistence type="predicted"/>
<keyword evidence="2" id="KW-1185">Reference proteome</keyword>
<dbReference type="RefSeq" id="WP_004228658.1">
    <property type="nucleotide sequence ID" value="NC_016845.1"/>
</dbReference>
<sequence length="53" mass="6060">MPGIDRDQAHRFTYLDIPQNDDKNGDSCHEVEWIISGNGRMVGLDVSQWLKSN</sequence>
<dbReference type="AlphaFoldDB" id="A0A0H3GYF6"/>
<name>A0A0H3GYF6_KLEPH</name>
<evidence type="ECO:0000313" key="1">
    <source>
        <dbReference type="EMBL" id="AEW63622.1"/>
    </source>
</evidence>
<organism evidence="1 2">
    <name type="scientific">Klebsiella pneumoniae subsp. pneumoniae (strain HS11286)</name>
    <dbReference type="NCBI Taxonomy" id="1125630"/>
    <lineage>
        <taxon>Bacteria</taxon>
        <taxon>Pseudomonadati</taxon>
        <taxon>Pseudomonadota</taxon>
        <taxon>Gammaproteobacteria</taxon>
        <taxon>Enterobacterales</taxon>
        <taxon>Enterobacteriaceae</taxon>
        <taxon>Klebsiella/Raoultella group</taxon>
        <taxon>Klebsiella</taxon>
        <taxon>Klebsiella pneumoniae complex</taxon>
    </lineage>
</organism>
<accession>A0A0H3GYF6</accession>
<dbReference type="HOGENOM" id="CLU_3062508_0_0_6"/>
<evidence type="ECO:0000313" key="2">
    <source>
        <dbReference type="Proteomes" id="UP000007841"/>
    </source>
</evidence>
<protein>
    <submittedName>
        <fullName evidence="1">Uncharacterized protein</fullName>
    </submittedName>
</protein>
<dbReference type="EMBL" id="CP003200">
    <property type="protein sequence ID" value="AEW63622.1"/>
    <property type="molecule type" value="Genomic_DNA"/>
</dbReference>
<dbReference type="Proteomes" id="UP000007841">
    <property type="component" value="Chromosome"/>
</dbReference>
<reference evidence="1 2" key="1">
    <citation type="journal article" date="2012" name="J. Bacteriol.">
        <title>Complete genome sequence of Klebsiella pneumoniae subsp. pneumoniae HS11286, a multidrug-resistant strain isolated from human sputum.</title>
        <authorList>
            <person name="Liu P."/>
            <person name="Li P."/>
            <person name="Jiang X."/>
            <person name="Bi D."/>
            <person name="Xie Y."/>
            <person name="Tai C."/>
            <person name="Deng Z."/>
            <person name="Rajakumar K."/>
            <person name="Ou H.Y."/>
        </authorList>
    </citation>
    <scope>NUCLEOTIDE SEQUENCE [LARGE SCALE GENOMIC DNA]</scope>
    <source>
        <strain evidence="1 2">HS11286</strain>
    </source>
</reference>
<dbReference type="RefSeq" id="YP_005229224.1">
    <property type="nucleotide sequence ID" value="NC_016845.1"/>
</dbReference>
<dbReference type="KEGG" id="kpm:KPHS_49240"/>